<dbReference type="GO" id="GO:0046872">
    <property type="term" value="F:metal ion binding"/>
    <property type="evidence" value="ECO:0007669"/>
    <property type="project" value="InterPro"/>
</dbReference>
<reference evidence="4 6" key="2">
    <citation type="submission" date="2018-06" db="EMBL/GenBank/DDBJ databases">
        <authorList>
            <consortium name="Pathogen Informatics"/>
            <person name="Doyle S."/>
        </authorList>
    </citation>
    <scope>NUCLEOTIDE SEQUENCE [LARGE SCALE GENOMIC DNA]</scope>
    <source>
        <strain evidence="4 6">NCTC1542</strain>
    </source>
</reference>
<dbReference type="STRING" id="1766.XA26_06260"/>
<dbReference type="Pfam" id="PF11716">
    <property type="entry name" value="MDMPI_N"/>
    <property type="match status" value="1"/>
</dbReference>
<evidence type="ECO:0000313" key="3">
    <source>
        <dbReference type="EMBL" id="ALI24486.1"/>
    </source>
</evidence>
<feature type="domain" description="Mycothiol-dependent maleylpyruvate isomerase metal-binding" evidence="2">
    <location>
        <begin position="6"/>
        <end position="130"/>
    </location>
</feature>
<reference evidence="3 5" key="1">
    <citation type="journal article" date="2015" name="MBio">
        <title>Enzymatic Degradation of Phenazines Can Generate Energy and Protect Sensitive Organisms from Toxicity.</title>
        <authorList>
            <person name="Costa K.C."/>
            <person name="Bergkessel M."/>
            <person name="Saunders S."/>
            <person name="Korlach J."/>
            <person name="Newman D.K."/>
        </authorList>
    </citation>
    <scope>NUCLEOTIDE SEQUENCE [LARGE SCALE GENOMIC DNA]</scope>
    <source>
        <strain evidence="3 5">CT6</strain>
    </source>
</reference>
<evidence type="ECO:0000259" key="2">
    <source>
        <dbReference type="Pfam" id="PF11716"/>
    </source>
</evidence>
<keyword evidence="5" id="KW-1185">Reference proteome</keyword>
<dbReference type="NCBIfam" id="TIGR03083">
    <property type="entry name" value="maleylpyruvate isomerase family mycothiol-dependent enzyme"/>
    <property type="match status" value="1"/>
</dbReference>
<proteinExistence type="predicted"/>
<dbReference type="EMBL" id="UGQY01000004">
    <property type="protein sequence ID" value="SUA04052.1"/>
    <property type="molecule type" value="Genomic_DNA"/>
</dbReference>
<dbReference type="PATRIC" id="fig|1766.6.peg.618"/>
<dbReference type="Proteomes" id="UP000057134">
    <property type="component" value="Chromosome"/>
</dbReference>
<dbReference type="Proteomes" id="UP000255389">
    <property type="component" value="Unassembled WGS sequence"/>
</dbReference>
<dbReference type="InterPro" id="IPR034660">
    <property type="entry name" value="DinB/YfiT-like"/>
</dbReference>
<evidence type="ECO:0000259" key="1">
    <source>
        <dbReference type="Pfam" id="PF07398"/>
    </source>
</evidence>
<dbReference type="InterPro" id="IPR024344">
    <property type="entry name" value="MDMPI_metal-binding"/>
</dbReference>
<evidence type="ECO:0000313" key="4">
    <source>
        <dbReference type="EMBL" id="SUA04052.1"/>
    </source>
</evidence>
<evidence type="ECO:0000313" key="5">
    <source>
        <dbReference type="Proteomes" id="UP000057134"/>
    </source>
</evidence>
<organism evidence="3 5">
    <name type="scientific">Mycolicibacterium fortuitum</name>
    <name type="common">Mycobacterium fortuitum</name>
    <dbReference type="NCBI Taxonomy" id="1766"/>
    <lineage>
        <taxon>Bacteria</taxon>
        <taxon>Bacillati</taxon>
        <taxon>Actinomycetota</taxon>
        <taxon>Actinomycetes</taxon>
        <taxon>Mycobacteriales</taxon>
        <taxon>Mycobacteriaceae</taxon>
        <taxon>Mycolicibacterium</taxon>
    </lineage>
</organism>
<dbReference type="InterPro" id="IPR010872">
    <property type="entry name" value="MDMPI_C-term_domain"/>
</dbReference>
<protein>
    <submittedName>
        <fullName evidence="4">Uncharacterized Actinobacterial protein</fullName>
    </submittedName>
</protein>
<dbReference type="RefSeq" id="WP_054600990.1">
    <property type="nucleotide sequence ID" value="NZ_CP011269.1"/>
</dbReference>
<gene>
    <name evidence="4" type="ORF">NCTC1542_05547</name>
    <name evidence="3" type="ORF">XA26_06260</name>
</gene>
<sequence>MDFRAALLDQTRSFGELIASSDPETPVPTCPDWTLKQLFRHVGRGNRWAAQIISERRVSPLDPREVHDGKPPDDPDAAIEWLNEGAAQVLKSVDQIGTDARVWTFLGPKPAGWWVRRRVHEAAVHHADAALAVGTEFVLPADLAADAVSEWLAIATGMANKRHATPLAQGASVHLHASDDGLGPTGEWTIAHDEDGLEWSHSHGKGTVALKGPAHKLLLAVTRRGTAADLGLEVFGDTATWDTWLANTPF</sequence>
<dbReference type="EMBL" id="CP011269">
    <property type="protein sequence ID" value="ALI24486.1"/>
    <property type="molecule type" value="Genomic_DNA"/>
</dbReference>
<dbReference type="InterPro" id="IPR017517">
    <property type="entry name" value="Maleyloyr_isom"/>
</dbReference>
<accession>A0A0N9XM38</accession>
<dbReference type="AlphaFoldDB" id="A0A0N9XM38"/>
<dbReference type="GO" id="GO:0005886">
    <property type="term" value="C:plasma membrane"/>
    <property type="evidence" value="ECO:0007669"/>
    <property type="project" value="TreeGrafter"/>
</dbReference>
<dbReference type="KEGG" id="mft:XA26_06260"/>
<evidence type="ECO:0000313" key="6">
    <source>
        <dbReference type="Proteomes" id="UP000255389"/>
    </source>
</evidence>
<dbReference type="Pfam" id="PF07398">
    <property type="entry name" value="MDMPI_C"/>
    <property type="match status" value="1"/>
</dbReference>
<dbReference type="SUPFAM" id="SSF109854">
    <property type="entry name" value="DinB/YfiT-like putative metalloenzymes"/>
    <property type="match status" value="1"/>
</dbReference>
<feature type="domain" description="MDMPI C-terminal" evidence="1">
    <location>
        <begin position="142"/>
        <end position="242"/>
    </location>
</feature>
<dbReference type="PANTHER" id="PTHR40758:SF1">
    <property type="entry name" value="CONSERVED PROTEIN"/>
    <property type="match status" value="1"/>
</dbReference>
<dbReference type="PANTHER" id="PTHR40758">
    <property type="entry name" value="CONSERVED PROTEIN"/>
    <property type="match status" value="1"/>
</dbReference>
<name>A0A0N9XM38_MYCFO</name>